<name>A0A9J7NBR2_BRAFL</name>
<accession>A0A9J7NBR2</accession>
<dbReference type="GO" id="GO:0005634">
    <property type="term" value="C:nucleus"/>
    <property type="evidence" value="ECO:0000318"/>
    <property type="project" value="GO_Central"/>
</dbReference>
<dbReference type="KEGG" id="bfo:118430164"/>
<dbReference type="RefSeq" id="XP_035696766.1">
    <property type="nucleotide sequence ID" value="XM_035840873.1"/>
</dbReference>
<feature type="domain" description="Ubiquitin-like protease family profile" evidence="6">
    <location>
        <begin position="199"/>
        <end position="313"/>
    </location>
</feature>
<dbReference type="OrthoDB" id="1939479at2759"/>
<proteinExistence type="inferred from homology"/>
<dbReference type="Gene3D" id="3.40.395.10">
    <property type="entry name" value="Adenoviral Proteinase, Chain A"/>
    <property type="match status" value="1"/>
</dbReference>
<reference evidence="8" key="2">
    <citation type="submission" date="2025-08" db="UniProtKB">
        <authorList>
            <consortium name="RefSeq"/>
        </authorList>
    </citation>
    <scope>IDENTIFICATION</scope>
    <source>
        <strain evidence="8">S238N-H82</strain>
        <tissue evidence="8">Testes</tissue>
    </source>
</reference>
<evidence type="ECO:0000313" key="8">
    <source>
        <dbReference type="RefSeq" id="XP_035696766.1"/>
    </source>
</evidence>
<keyword evidence="7" id="KW-1185">Reference proteome</keyword>
<evidence type="ECO:0000256" key="5">
    <source>
        <dbReference type="SAM" id="MobiDB-lite"/>
    </source>
</evidence>
<evidence type="ECO:0000256" key="2">
    <source>
        <dbReference type="ARBA" id="ARBA00022670"/>
    </source>
</evidence>
<evidence type="ECO:0000259" key="6">
    <source>
        <dbReference type="PROSITE" id="PS50600"/>
    </source>
</evidence>
<reference evidence="7" key="1">
    <citation type="journal article" date="2020" name="Nat. Ecol. Evol.">
        <title>Deeply conserved synteny resolves early events in vertebrate evolution.</title>
        <authorList>
            <person name="Simakov O."/>
            <person name="Marletaz F."/>
            <person name="Yue J.X."/>
            <person name="O'Connell B."/>
            <person name="Jenkins J."/>
            <person name="Brandt A."/>
            <person name="Calef R."/>
            <person name="Tung C.H."/>
            <person name="Huang T.K."/>
            <person name="Schmutz J."/>
            <person name="Satoh N."/>
            <person name="Yu J.K."/>
            <person name="Putnam N.H."/>
            <person name="Green R.E."/>
            <person name="Rokhsar D.S."/>
        </authorList>
    </citation>
    <scope>NUCLEOTIDE SEQUENCE [LARGE SCALE GENOMIC DNA]</scope>
    <source>
        <strain evidence="7">S238N-H82</strain>
    </source>
</reference>
<dbReference type="InterPro" id="IPR003653">
    <property type="entry name" value="Peptidase_C48_C"/>
</dbReference>
<dbReference type="InterPro" id="IPR038765">
    <property type="entry name" value="Papain-like_cys_pep_sf"/>
</dbReference>
<evidence type="ECO:0000313" key="7">
    <source>
        <dbReference type="Proteomes" id="UP000001554"/>
    </source>
</evidence>
<dbReference type="GeneID" id="118430164"/>
<comment type="similarity">
    <text evidence="1">Belongs to the peptidase C48 family.</text>
</comment>
<dbReference type="PANTHER" id="PTHR12606:SF141">
    <property type="entry name" value="GH15225P-RELATED"/>
    <property type="match status" value="1"/>
</dbReference>
<dbReference type="SUPFAM" id="SSF54001">
    <property type="entry name" value="Cysteine proteinases"/>
    <property type="match status" value="1"/>
</dbReference>
<dbReference type="GO" id="GO:0016926">
    <property type="term" value="P:protein desumoylation"/>
    <property type="evidence" value="ECO:0000318"/>
    <property type="project" value="GO_Central"/>
</dbReference>
<dbReference type="Proteomes" id="UP000001554">
    <property type="component" value="Chromosome 14"/>
</dbReference>
<keyword evidence="3" id="KW-0378">Hydrolase</keyword>
<dbReference type="AlphaFoldDB" id="A0A9J7NBR2"/>
<protein>
    <submittedName>
        <fullName evidence="8">Sentrin-specific protease-like</fullName>
    </submittedName>
</protein>
<dbReference type="Pfam" id="PF02902">
    <property type="entry name" value="Peptidase_C48"/>
    <property type="match status" value="1"/>
</dbReference>
<evidence type="ECO:0000256" key="4">
    <source>
        <dbReference type="ARBA" id="ARBA00022807"/>
    </source>
</evidence>
<dbReference type="GO" id="GO:0006508">
    <property type="term" value="P:proteolysis"/>
    <property type="evidence" value="ECO:0007669"/>
    <property type="project" value="UniProtKB-KW"/>
</dbReference>
<organism evidence="7 8">
    <name type="scientific">Branchiostoma floridae</name>
    <name type="common">Florida lancelet</name>
    <name type="synonym">Amphioxus</name>
    <dbReference type="NCBI Taxonomy" id="7739"/>
    <lineage>
        <taxon>Eukaryota</taxon>
        <taxon>Metazoa</taxon>
        <taxon>Chordata</taxon>
        <taxon>Cephalochordata</taxon>
        <taxon>Leptocardii</taxon>
        <taxon>Amphioxiformes</taxon>
        <taxon>Branchiostomatidae</taxon>
        <taxon>Branchiostoma</taxon>
    </lineage>
</organism>
<evidence type="ECO:0000256" key="1">
    <source>
        <dbReference type="ARBA" id="ARBA00005234"/>
    </source>
</evidence>
<dbReference type="GO" id="GO:0016929">
    <property type="term" value="F:deSUMOylase activity"/>
    <property type="evidence" value="ECO:0000318"/>
    <property type="project" value="GO_Central"/>
</dbReference>
<dbReference type="PROSITE" id="PS50600">
    <property type="entry name" value="ULP_PROTEASE"/>
    <property type="match status" value="1"/>
</dbReference>
<feature type="region of interest" description="Disordered" evidence="5">
    <location>
        <begin position="117"/>
        <end position="136"/>
    </location>
</feature>
<dbReference type="PANTHER" id="PTHR12606">
    <property type="entry name" value="SENTRIN/SUMO-SPECIFIC PROTEASE"/>
    <property type="match status" value="1"/>
</dbReference>
<keyword evidence="2" id="KW-0645">Protease</keyword>
<gene>
    <name evidence="8" type="primary">LOC118430164</name>
</gene>
<keyword evidence="4" id="KW-0788">Thiol protease</keyword>
<evidence type="ECO:0000256" key="3">
    <source>
        <dbReference type="ARBA" id="ARBA00022801"/>
    </source>
</evidence>
<sequence>MPFGWKVPLVPFATAIGRIFQTENPDSASDWKEDGLWAQVTQALGFGNTYNNRRRLKNFWSRHRQEIERLTKKDDLELTSPTLWTAASREVEEPAEPLDAGSEREVEAIEDHLVHSQGVENGPGHPAAVSSKDAPWHDMTLRPNPTQKRFSGYVTMPNPAKREKEEASDTGASGQSSTIHIVISSESEAEDEAVDFTRLEISDEDMSRLMPTKWLNDKIINVYMEMIVQRGKLQGKPKVHAFDTYFYTKLMNEGPSSLERWTQKTDIFTMDLVLVPIHLEVHWCMAVIDIRRKCIKYYDSMGGPNDDGINALW</sequence>